<keyword evidence="3" id="KW-0223">Dioxygenase</keyword>
<keyword evidence="2" id="KW-0479">Metal-binding</keyword>
<comment type="similarity">
    <text evidence="1">Belongs to the alkB family.</text>
</comment>
<dbReference type="GO" id="GO:0046872">
    <property type="term" value="F:metal ion binding"/>
    <property type="evidence" value="ECO:0007669"/>
    <property type="project" value="UniProtKB-KW"/>
</dbReference>
<dbReference type="PANTHER" id="PTHR46030:SF1">
    <property type="entry name" value="ALPHA-KETOGLUTARATE-DEPENDENT DIOXYGENASE ALKB HOMOLOG 6"/>
    <property type="match status" value="1"/>
</dbReference>
<evidence type="ECO:0000256" key="6">
    <source>
        <dbReference type="SAM" id="MobiDB-lite"/>
    </source>
</evidence>
<feature type="domain" description="Alpha-ketoglutarate-dependent dioxygenase AlkB-like" evidence="7">
    <location>
        <begin position="97"/>
        <end position="251"/>
    </location>
</feature>
<dbReference type="STRING" id="1330018.A0A167N9F4"/>
<protein>
    <recommendedName>
        <fullName evidence="7">Alpha-ketoglutarate-dependent dioxygenase AlkB-like domain-containing protein</fullName>
    </recommendedName>
</protein>
<proteinExistence type="inferred from homology"/>
<evidence type="ECO:0000256" key="3">
    <source>
        <dbReference type="ARBA" id="ARBA00022964"/>
    </source>
</evidence>
<dbReference type="SUPFAM" id="SSF51197">
    <property type="entry name" value="Clavaminate synthase-like"/>
    <property type="match status" value="1"/>
</dbReference>
<dbReference type="Gene3D" id="2.60.120.590">
    <property type="entry name" value="Alpha-ketoglutarate-dependent dioxygenase AlkB-like"/>
    <property type="match status" value="1"/>
</dbReference>
<dbReference type="GO" id="GO:0005634">
    <property type="term" value="C:nucleus"/>
    <property type="evidence" value="ECO:0007669"/>
    <property type="project" value="TreeGrafter"/>
</dbReference>
<evidence type="ECO:0000256" key="1">
    <source>
        <dbReference type="ARBA" id="ARBA00007879"/>
    </source>
</evidence>
<organism evidence="8 9">
    <name type="scientific">Calocera viscosa (strain TUFC12733)</name>
    <dbReference type="NCBI Taxonomy" id="1330018"/>
    <lineage>
        <taxon>Eukaryota</taxon>
        <taxon>Fungi</taxon>
        <taxon>Dikarya</taxon>
        <taxon>Basidiomycota</taxon>
        <taxon>Agaricomycotina</taxon>
        <taxon>Dacrymycetes</taxon>
        <taxon>Dacrymycetales</taxon>
        <taxon>Dacrymycetaceae</taxon>
        <taxon>Calocera</taxon>
    </lineage>
</organism>
<name>A0A167N9F4_CALVF</name>
<dbReference type="InterPro" id="IPR032862">
    <property type="entry name" value="ALKBH6"/>
</dbReference>
<sequence length="272" mass="29824">MDSPHLTTAAALPSPSPSESSSDTVTVPSATVGAGAAADLEGFRIPIPGLEAFYIPEFVTAEEEEYLLRKVDSAPKAKWRTLNGRRLQVWGGELSPSNALIVQPLPPWLTEYPDVVPRIGRTGIFDGTWLKMPNHVIVNEYLPGQGIFAHKDGPAYYPTVATLTLQGHAVMHYHAPLSSTPAHSLLLEPRSLVITTGELYTEYSHSIDAAEKDDFAAVELQNLALLSAEWRETAERGETVERQKRVSLTCRVVERTRKALATYARPKTNAPE</sequence>
<keyword evidence="4" id="KW-0560">Oxidoreductase</keyword>
<feature type="region of interest" description="Disordered" evidence="6">
    <location>
        <begin position="1"/>
        <end position="26"/>
    </location>
</feature>
<reference evidence="8 9" key="1">
    <citation type="journal article" date="2016" name="Mol. Biol. Evol.">
        <title>Comparative Genomics of Early-Diverging Mushroom-Forming Fungi Provides Insights into the Origins of Lignocellulose Decay Capabilities.</title>
        <authorList>
            <person name="Nagy L.G."/>
            <person name="Riley R."/>
            <person name="Tritt A."/>
            <person name="Adam C."/>
            <person name="Daum C."/>
            <person name="Floudas D."/>
            <person name="Sun H."/>
            <person name="Yadav J.S."/>
            <person name="Pangilinan J."/>
            <person name="Larsson K.H."/>
            <person name="Matsuura K."/>
            <person name="Barry K."/>
            <person name="Labutti K."/>
            <person name="Kuo R."/>
            <person name="Ohm R.A."/>
            <person name="Bhattacharya S.S."/>
            <person name="Shirouzu T."/>
            <person name="Yoshinaga Y."/>
            <person name="Martin F.M."/>
            <person name="Grigoriev I.V."/>
            <person name="Hibbett D.S."/>
        </authorList>
    </citation>
    <scope>NUCLEOTIDE SEQUENCE [LARGE SCALE GENOMIC DNA]</scope>
    <source>
        <strain evidence="8 9">TUFC12733</strain>
    </source>
</reference>
<dbReference type="EMBL" id="KV417279">
    <property type="protein sequence ID" value="KZO97482.1"/>
    <property type="molecule type" value="Genomic_DNA"/>
</dbReference>
<dbReference type="OrthoDB" id="412814at2759"/>
<evidence type="ECO:0000256" key="2">
    <source>
        <dbReference type="ARBA" id="ARBA00022723"/>
    </source>
</evidence>
<dbReference type="GO" id="GO:0051213">
    <property type="term" value="F:dioxygenase activity"/>
    <property type="evidence" value="ECO:0007669"/>
    <property type="project" value="UniProtKB-KW"/>
</dbReference>
<evidence type="ECO:0000256" key="4">
    <source>
        <dbReference type="ARBA" id="ARBA00023002"/>
    </source>
</evidence>
<evidence type="ECO:0000256" key="5">
    <source>
        <dbReference type="ARBA" id="ARBA00023004"/>
    </source>
</evidence>
<dbReference type="InterPro" id="IPR037151">
    <property type="entry name" value="AlkB-like_sf"/>
</dbReference>
<dbReference type="InterPro" id="IPR027450">
    <property type="entry name" value="AlkB-like"/>
</dbReference>
<gene>
    <name evidence="8" type="ORF">CALVIDRAFT_497232</name>
</gene>
<accession>A0A167N9F4</accession>
<dbReference type="Pfam" id="PF13532">
    <property type="entry name" value="2OG-FeII_Oxy_2"/>
    <property type="match status" value="1"/>
</dbReference>
<keyword evidence="9" id="KW-1185">Reference proteome</keyword>
<dbReference type="PANTHER" id="PTHR46030">
    <property type="entry name" value="ALPHA-KETOGLUTARATE-DEPENDENT DIOXYGENASE ALKB HOMOLOG 6"/>
    <property type="match status" value="1"/>
</dbReference>
<evidence type="ECO:0000259" key="7">
    <source>
        <dbReference type="Pfam" id="PF13532"/>
    </source>
</evidence>
<evidence type="ECO:0000313" key="8">
    <source>
        <dbReference type="EMBL" id="KZO97482.1"/>
    </source>
</evidence>
<keyword evidence="5" id="KW-0408">Iron</keyword>
<dbReference type="Proteomes" id="UP000076738">
    <property type="component" value="Unassembled WGS sequence"/>
</dbReference>
<dbReference type="AlphaFoldDB" id="A0A167N9F4"/>
<evidence type="ECO:0000313" key="9">
    <source>
        <dbReference type="Proteomes" id="UP000076738"/>
    </source>
</evidence>